<sequence>MERERREMGKRAKGRQSYSKKNEGLKSSRKWVHHETSGQDELGHPPPPPPSSWPPRTGG</sequence>
<dbReference type="AlphaFoldDB" id="A0A9I9CII9"/>
<organism evidence="2">
    <name type="scientific">Cucumis melo</name>
    <name type="common">Muskmelon</name>
    <dbReference type="NCBI Taxonomy" id="3656"/>
    <lineage>
        <taxon>Eukaryota</taxon>
        <taxon>Viridiplantae</taxon>
        <taxon>Streptophyta</taxon>
        <taxon>Embryophyta</taxon>
        <taxon>Tracheophyta</taxon>
        <taxon>Spermatophyta</taxon>
        <taxon>Magnoliopsida</taxon>
        <taxon>eudicotyledons</taxon>
        <taxon>Gunneridae</taxon>
        <taxon>Pentapetalae</taxon>
        <taxon>rosids</taxon>
        <taxon>fabids</taxon>
        <taxon>Cucurbitales</taxon>
        <taxon>Cucurbitaceae</taxon>
        <taxon>Benincaseae</taxon>
        <taxon>Cucumis</taxon>
    </lineage>
</organism>
<feature type="compositionally biased region" description="Basic and acidic residues" evidence="1">
    <location>
        <begin position="1"/>
        <end position="10"/>
    </location>
</feature>
<feature type="compositionally biased region" description="Pro residues" evidence="1">
    <location>
        <begin position="44"/>
        <end position="53"/>
    </location>
</feature>
<accession>A0A9I9CII9</accession>
<protein>
    <submittedName>
        <fullName evidence="2">Uncharacterized protein</fullName>
    </submittedName>
</protein>
<dbReference type="Gramene" id="MELO3C004149.2.1">
    <property type="protein sequence ID" value="MELO3C004149.2.1"/>
    <property type="gene ID" value="MELO3C004149.2"/>
</dbReference>
<reference evidence="2" key="1">
    <citation type="submission" date="2023-03" db="UniProtKB">
        <authorList>
            <consortium name="EnsemblPlants"/>
        </authorList>
    </citation>
    <scope>IDENTIFICATION</scope>
</reference>
<proteinExistence type="predicted"/>
<name>A0A9I9CII9_CUCME</name>
<evidence type="ECO:0000256" key="1">
    <source>
        <dbReference type="SAM" id="MobiDB-lite"/>
    </source>
</evidence>
<evidence type="ECO:0000313" key="2">
    <source>
        <dbReference type="EnsemblPlants" id="MELO3C004149.2.1"/>
    </source>
</evidence>
<feature type="region of interest" description="Disordered" evidence="1">
    <location>
        <begin position="1"/>
        <end position="59"/>
    </location>
</feature>
<dbReference type="EnsemblPlants" id="MELO3C004149.2.1">
    <property type="protein sequence ID" value="MELO3C004149.2.1"/>
    <property type="gene ID" value="MELO3C004149.2"/>
</dbReference>
<feature type="compositionally biased region" description="Basic and acidic residues" evidence="1">
    <location>
        <begin position="33"/>
        <end position="43"/>
    </location>
</feature>